<dbReference type="AlphaFoldDB" id="A0A9P8XW79"/>
<evidence type="ECO:0000313" key="3">
    <source>
        <dbReference type="Proteomes" id="UP000756346"/>
    </source>
</evidence>
<protein>
    <recommendedName>
        <fullName evidence="4">BTB domain-containing protein</fullName>
    </recommendedName>
</protein>
<gene>
    <name evidence="2" type="ORF">B0I36DRAFT_368806</name>
</gene>
<dbReference type="Proteomes" id="UP000756346">
    <property type="component" value="Unassembled WGS sequence"/>
</dbReference>
<reference evidence="2" key="1">
    <citation type="journal article" date="2021" name="Nat. Commun.">
        <title>Genetic determinants of endophytism in the Arabidopsis root mycobiome.</title>
        <authorList>
            <person name="Mesny F."/>
            <person name="Miyauchi S."/>
            <person name="Thiergart T."/>
            <person name="Pickel B."/>
            <person name="Atanasova L."/>
            <person name="Karlsson M."/>
            <person name="Huettel B."/>
            <person name="Barry K.W."/>
            <person name="Haridas S."/>
            <person name="Chen C."/>
            <person name="Bauer D."/>
            <person name="Andreopoulos W."/>
            <person name="Pangilinan J."/>
            <person name="LaButti K."/>
            <person name="Riley R."/>
            <person name="Lipzen A."/>
            <person name="Clum A."/>
            <person name="Drula E."/>
            <person name="Henrissat B."/>
            <person name="Kohler A."/>
            <person name="Grigoriev I.V."/>
            <person name="Martin F.M."/>
            <person name="Hacquard S."/>
        </authorList>
    </citation>
    <scope>NUCLEOTIDE SEQUENCE</scope>
    <source>
        <strain evidence="2">MPI-CAGE-CH-0230</strain>
    </source>
</reference>
<dbReference type="EMBL" id="JAGTJQ010000012">
    <property type="protein sequence ID" value="KAH7016221.1"/>
    <property type="molecule type" value="Genomic_DNA"/>
</dbReference>
<accession>A0A9P8XW79</accession>
<evidence type="ECO:0000313" key="2">
    <source>
        <dbReference type="EMBL" id="KAH7016221.1"/>
    </source>
</evidence>
<dbReference type="RefSeq" id="XP_046005845.1">
    <property type="nucleotide sequence ID" value="XM_046159674.1"/>
</dbReference>
<evidence type="ECO:0000256" key="1">
    <source>
        <dbReference type="SAM" id="MobiDB-lite"/>
    </source>
</evidence>
<keyword evidence="3" id="KW-1185">Reference proteome</keyword>
<name>A0A9P8XW79_9PEZI</name>
<dbReference type="OrthoDB" id="3594103at2759"/>
<sequence length="276" mass="30799">MLQVVTDGTSSGDSEVSLAQSVTSPNKASPYSDMIALRCTDGVLFVHRFKLETMPKLHSLVSPHHELNILGVSAAAGHVLVNFLYKGYYDVALSWNAGRVTKTRDAELLRCSFDVYATARQYDIDSLAILAQDDIESRTVHLEPAEALAAVKKACPLPDTKDEWLRNYTKTLLNAAYPSIEAFLTSTIMAADHAEETMSITEMLLRTVISSTMERELEEKTEREAVEEAARAELRPELEALEAKKTRRGNRYLNPTSHPHPKWYKVAARITGLLYT</sequence>
<organism evidence="2 3">
    <name type="scientific">Microdochium trichocladiopsis</name>
    <dbReference type="NCBI Taxonomy" id="1682393"/>
    <lineage>
        <taxon>Eukaryota</taxon>
        <taxon>Fungi</taxon>
        <taxon>Dikarya</taxon>
        <taxon>Ascomycota</taxon>
        <taxon>Pezizomycotina</taxon>
        <taxon>Sordariomycetes</taxon>
        <taxon>Xylariomycetidae</taxon>
        <taxon>Xylariales</taxon>
        <taxon>Microdochiaceae</taxon>
        <taxon>Microdochium</taxon>
    </lineage>
</organism>
<comment type="caution">
    <text evidence="2">The sequence shown here is derived from an EMBL/GenBank/DDBJ whole genome shotgun (WGS) entry which is preliminary data.</text>
</comment>
<evidence type="ECO:0008006" key="4">
    <source>
        <dbReference type="Google" id="ProtNLM"/>
    </source>
</evidence>
<proteinExistence type="predicted"/>
<dbReference type="GeneID" id="70189220"/>
<feature type="region of interest" description="Disordered" evidence="1">
    <location>
        <begin position="1"/>
        <end position="28"/>
    </location>
</feature>